<feature type="compositionally biased region" description="Low complexity" evidence="3">
    <location>
        <begin position="914"/>
        <end position="930"/>
    </location>
</feature>
<dbReference type="SMART" id="SM00326">
    <property type="entry name" value="SH3"/>
    <property type="match status" value="2"/>
</dbReference>
<feature type="domain" description="SH3" evidence="4">
    <location>
        <begin position="1030"/>
        <end position="1089"/>
    </location>
</feature>
<proteinExistence type="predicted"/>
<feature type="domain" description="SH3" evidence="4">
    <location>
        <begin position="1328"/>
        <end position="1389"/>
    </location>
</feature>
<gene>
    <name evidence="5" type="ORF">WJX73_004152</name>
</gene>
<dbReference type="InterPro" id="IPR036028">
    <property type="entry name" value="SH3-like_dom_sf"/>
</dbReference>
<evidence type="ECO:0000256" key="3">
    <source>
        <dbReference type="SAM" id="MobiDB-lite"/>
    </source>
</evidence>
<dbReference type="PANTHER" id="PTHR48151:SF3">
    <property type="entry name" value="SH3 DOMAIN-CONTAINING PROTEIN"/>
    <property type="match status" value="1"/>
</dbReference>
<evidence type="ECO:0000259" key="4">
    <source>
        <dbReference type="PROSITE" id="PS50002"/>
    </source>
</evidence>
<keyword evidence="1 2" id="KW-0728">SH3 domain</keyword>
<dbReference type="SUPFAM" id="SSF50044">
    <property type="entry name" value="SH3-domain"/>
    <property type="match status" value="2"/>
</dbReference>
<protein>
    <recommendedName>
        <fullName evidence="4">SH3 domain-containing protein</fullName>
    </recommendedName>
</protein>
<reference evidence="5 6" key="1">
    <citation type="journal article" date="2024" name="Nat. Commun.">
        <title>Phylogenomics reveals the evolutionary origins of lichenization in chlorophyte algae.</title>
        <authorList>
            <person name="Puginier C."/>
            <person name="Libourel C."/>
            <person name="Otte J."/>
            <person name="Skaloud P."/>
            <person name="Haon M."/>
            <person name="Grisel S."/>
            <person name="Petersen M."/>
            <person name="Berrin J.G."/>
            <person name="Delaux P.M."/>
            <person name="Dal Grande F."/>
            <person name="Keller J."/>
        </authorList>
    </citation>
    <scope>NUCLEOTIDE SEQUENCE [LARGE SCALE GENOMIC DNA]</scope>
    <source>
        <strain evidence="5 6">SAG 2036</strain>
    </source>
</reference>
<feature type="compositionally biased region" description="Polar residues" evidence="3">
    <location>
        <begin position="693"/>
        <end position="702"/>
    </location>
</feature>
<feature type="region of interest" description="Disordered" evidence="3">
    <location>
        <begin position="1152"/>
        <end position="1325"/>
    </location>
</feature>
<sequence>MASKAPRLQIESPAGKPPLKPGGGKNEPAGQINLPRRAAPSEHQASSVPELNDYIRARLPKGEVANFTELERALGELRSTGDKGHKMLLSSVLPRLSQFEGLPPALIPQLIQLSDTDDRRLVRFTFYLLQLLLGPGAAGTPSPSLGGSMSIRDLPKDLVSRAWQGVESTTTDVLLVELKLRTLSAAARSADGLLDRELVAALGVAASRAGDSSGGLGFVPTGKKAAQKAQSDTWELQRVTASIARASLSGKSGREAALKAFWGMLSPESVGARHATALAAIAMRADAVGTLKQEKTLADIIVGAAASYSTSPLSGGTPAAPAKGIAALSAVESQMKLGDKWVRVSLARLCAAVVYGEWNSVDKFVRGPGQAFWRLLLLLATRDVDALVALEACKALMGCLPSASGPLGGATPPEDAAKDARMRGRAWGFVATQAAPEGSAGEAASGGETLLGVVCARVRKFLASPRQPVVCAACRCAAALFEAQARVSGRGNVSAEALRAVQGLSGTVAALAMGPSASTAVRCTAMEAILWTQGPNKPPVLAPEDLLSSVASGGPHKGPWSPHLLQPLLTGVARVLRTTPLAAPALLATAAAIACGAPCHETAGQLTDLWSAALAQGAVGKAAALDSARSVLNQGLSLTPKNANAGTGSQLARNRIAQQDVAWLELAKGAAWWLGEYANVATGEFVGNPPPSSERNSQTGQRSGDESAGGAESALVKGSGGDIPAEMLALQSDRNAALAAVVASLQQAFLLLPWPGRSAAALALAKIAVRSDEPFRLQCYGFLSSLAAPGLHGSHDVFGVASVIKAPLATLDAVYSTQTVLQALTAQYGKMPHKWPPSVLKQLRDRSGALFTRIERTIGSMQGATYHPLGMLSRELLASGLDRAAVPLPGLQPTSSMPSSPFALTQTAAGAAAASPASPGAAPLLPQPSAVPESVPSTPLPGSPSLFSVASVDPLSQLVKGLDTRIQQDTFPPRQPFPWETSFVQEPTEGGHERSQSFAHERGQSFGGYSDMGFGATAHSRTSSQDNVHYVQGRGVVQHPFEGQLAEELTVYRGEEVEVEAEVDGWLHCISSRGAKGLVPATYVRMLAPGEHAAPASPPPRSHSRKISYDFFSQDDPLAAFTKPEAPPAWTTFEGYDEGGATVYDSQPSVEVLGEDPEEGGQYEDDYSYDTTGGAAPQESDEGPLSARREAEEEPEYVHVEAGDAADKVHDDSEARGAREEDEGARQVTRVPSLGNWASSTLSDKDSQAGVSVEDASANGARQASLEAAGSAQVPHGGLLSSIRHMSPGSRNPSIDGGQAPPSPHSLRGSRHSRTSSFDSAAVAGNAQKPRVATVLHTFEAETEDELSVGAGEELVVLQDIDGWLQVHRVGEPDKVGFIPSAYASAVASEEA</sequence>
<dbReference type="Pfam" id="PF00018">
    <property type="entry name" value="SH3_1"/>
    <property type="match status" value="1"/>
</dbReference>
<name>A0AAW1NTR3_9CHLO</name>
<evidence type="ECO:0000313" key="5">
    <source>
        <dbReference type="EMBL" id="KAK9794598.1"/>
    </source>
</evidence>
<dbReference type="Gene3D" id="2.30.30.40">
    <property type="entry name" value="SH3 Domains"/>
    <property type="match status" value="2"/>
</dbReference>
<dbReference type="InterPro" id="IPR001452">
    <property type="entry name" value="SH3_domain"/>
</dbReference>
<feature type="region of interest" description="Disordered" evidence="3">
    <location>
        <begin position="968"/>
        <end position="1021"/>
    </location>
</feature>
<comment type="caution">
    <text evidence="5">The sequence shown here is derived from an EMBL/GenBank/DDBJ whole genome shotgun (WGS) entry which is preliminary data.</text>
</comment>
<feature type="region of interest" description="Disordered" evidence="3">
    <location>
        <begin position="685"/>
        <end position="715"/>
    </location>
</feature>
<dbReference type="PANTHER" id="PTHR48151">
    <property type="entry name" value="SH3 DOMAIN-CONTAINING PROTEIN"/>
    <property type="match status" value="1"/>
</dbReference>
<dbReference type="Pfam" id="PF07653">
    <property type="entry name" value="SH3_2"/>
    <property type="match status" value="1"/>
</dbReference>
<evidence type="ECO:0000313" key="6">
    <source>
        <dbReference type="Proteomes" id="UP001465755"/>
    </source>
</evidence>
<accession>A0AAW1NTR3</accession>
<dbReference type="EMBL" id="JALJOQ010000137">
    <property type="protein sequence ID" value="KAK9794598.1"/>
    <property type="molecule type" value="Genomic_DNA"/>
</dbReference>
<dbReference type="InterPro" id="IPR053296">
    <property type="entry name" value="TSET_member_tstB"/>
</dbReference>
<keyword evidence="6" id="KW-1185">Reference proteome</keyword>
<feature type="compositionally biased region" description="Basic and acidic residues" evidence="3">
    <location>
        <begin position="1187"/>
        <end position="1219"/>
    </location>
</feature>
<evidence type="ECO:0000256" key="1">
    <source>
        <dbReference type="ARBA" id="ARBA00022443"/>
    </source>
</evidence>
<dbReference type="Proteomes" id="UP001465755">
    <property type="component" value="Unassembled WGS sequence"/>
</dbReference>
<feature type="region of interest" description="Disordered" evidence="3">
    <location>
        <begin position="1"/>
        <end position="49"/>
    </location>
</feature>
<dbReference type="PROSITE" id="PS50002">
    <property type="entry name" value="SH3"/>
    <property type="match status" value="2"/>
</dbReference>
<feature type="region of interest" description="Disordered" evidence="3">
    <location>
        <begin position="914"/>
        <end position="942"/>
    </location>
</feature>
<feature type="compositionally biased region" description="Acidic residues" evidence="3">
    <location>
        <begin position="1153"/>
        <end position="1168"/>
    </location>
</feature>
<organism evidence="5 6">
    <name type="scientific">Symbiochloris irregularis</name>
    <dbReference type="NCBI Taxonomy" id="706552"/>
    <lineage>
        <taxon>Eukaryota</taxon>
        <taxon>Viridiplantae</taxon>
        <taxon>Chlorophyta</taxon>
        <taxon>core chlorophytes</taxon>
        <taxon>Trebouxiophyceae</taxon>
        <taxon>Trebouxiales</taxon>
        <taxon>Trebouxiaceae</taxon>
        <taxon>Symbiochloris</taxon>
    </lineage>
</organism>
<feature type="compositionally biased region" description="Basic and acidic residues" evidence="3">
    <location>
        <begin position="989"/>
        <end position="1003"/>
    </location>
</feature>
<evidence type="ECO:0000256" key="2">
    <source>
        <dbReference type="PROSITE-ProRule" id="PRU00192"/>
    </source>
</evidence>